<evidence type="ECO:0000256" key="2">
    <source>
        <dbReference type="SAM" id="Phobius"/>
    </source>
</evidence>
<evidence type="ECO:0000313" key="3">
    <source>
        <dbReference type="EMBL" id="PDW02606.1"/>
    </source>
</evidence>
<keyword evidence="2" id="KW-0812">Transmembrane</keyword>
<dbReference type="Proteomes" id="UP000220527">
    <property type="component" value="Unassembled WGS sequence"/>
</dbReference>
<reference evidence="4" key="1">
    <citation type="submission" date="2017-08" db="EMBL/GenBank/DDBJ databases">
        <authorList>
            <person name="Grouzdev D.S."/>
            <person name="Gaisin V.A."/>
            <person name="Rysina M.S."/>
            <person name="Gorlenko V.M."/>
        </authorList>
    </citation>
    <scope>NUCLEOTIDE SEQUENCE [LARGE SCALE GENOMIC DNA]</scope>
    <source>
        <strain evidence="4">Kir15-3F</strain>
    </source>
</reference>
<dbReference type="EMBL" id="NQWI01000059">
    <property type="protein sequence ID" value="PDW02606.1"/>
    <property type="molecule type" value="Genomic_DNA"/>
</dbReference>
<feature type="region of interest" description="Disordered" evidence="1">
    <location>
        <begin position="62"/>
        <end position="86"/>
    </location>
</feature>
<keyword evidence="4" id="KW-1185">Reference proteome</keyword>
<gene>
    <name evidence="3" type="ORF">CJ255_13035</name>
</gene>
<dbReference type="AlphaFoldDB" id="A0A2A6RI84"/>
<evidence type="ECO:0000313" key="4">
    <source>
        <dbReference type="Proteomes" id="UP000220527"/>
    </source>
</evidence>
<proteinExistence type="predicted"/>
<organism evidence="3 4">
    <name type="scientific">Candidatus Viridilinea mediisalina</name>
    <dbReference type="NCBI Taxonomy" id="2024553"/>
    <lineage>
        <taxon>Bacteria</taxon>
        <taxon>Bacillati</taxon>
        <taxon>Chloroflexota</taxon>
        <taxon>Chloroflexia</taxon>
        <taxon>Chloroflexales</taxon>
        <taxon>Chloroflexineae</taxon>
        <taxon>Oscillochloridaceae</taxon>
        <taxon>Candidatus Viridilinea</taxon>
    </lineage>
</organism>
<protein>
    <submittedName>
        <fullName evidence="3">Uncharacterized protein</fullName>
    </submittedName>
</protein>
<comment type="caution">
    <text evidence="3">The sequence shown here is derived from an EMBL/GenBank/DDBJ whole genome shotgun (WGS) entry which is preliminary data.</text>
</comment>
<name>A0A2A6RI84_9CHLR</name>
<accession>A0A2A6RI84</accession>
<sequence length="132" mass="14858">MDDHATAGALFFAFLAISLTALLFWDRIGRALWHDIETIFVGVKRGGSKRYVQLRDAVRTAARRHGWQPPTPPSSPKRTPVAGRPVPVNERRLASIQQVWQAAWPEGSWAIATVPQLRSGHCLVSHEEWEQL</sequence>
<feature type="transmembrane region" description="Helical" evidence="2">
    <location>
        <begin position="6"/>
        <end position="25"/>
    </location>
</feature>
<keyword evidence="2" id="KW-0472">Membrane</keyword>
<dbReference type="RefSeq" id="WP_097644545.1">
    <property type="nucleotide sequence ID" value="NZ_NQWI01000059.1"/>
</dbReference>
<keyword evidence="2" id="KW-1133">Transmembrane helix</keyword>
<evidence type="ECO:0000256" key="1">
    <source>
        <dbReference type="SAM" id="MobiDB-lite"/>
    </source>
</evidence>